<feature type="compositionally biased region" description="Low complexity" evidence="5">
    <location>
        <begin position="420"/>
        <end position="431"/>
    </location>
</feature>
<reference evidence="7" key="1">
    <citation type="submission" date="2013-04" db="EMBL/GenBank/DDBJ databases">
        <title>The Genome Sequence of Fonticula alba ATCC 38817.</title>
        <authorList>
            <consortium name="The Broad Institute Genomics Platform"/>
            <person name="Russ C."/>
            <person name="Cuomo C."/>
            <person name="Burger G."/>
            <person name="Gray M.W."/>
            <person name="Holland P.W.H."/>
            <person name="King N."/>
            <person name="Lang F.B.F."/>
            <person name="Roger A.J."/>
            <person name="Ruiz-Trillo I."/>
            <person name="Brown M."/>
            <person name="Walker B."/>
            <person name="Young S."/>
            <person name="Zeng Q."/>
            <person name="Gargeya S."/>
            <person name="Fitzgerald M."/>
            <person name="Haas B."/>
            <person name="Abouelleil A."/>
            <person name="Allen A.W."/>
            <person name="Alvarado L."/>
            <person name="Arachchi H.M."/>
            <person name="Berlin A.M."/>
            <person name="Chapman S.B."/>
            <person name="Gainer-Dewar J."/>
            <person name="Goldberg J."/>
            <person name="Griggs A."/>
            <person name="Gujja S."/>
            <person name="Hansen M."/>
            <person name="Howarth C."/>
            <person name="Imamovic A."/>
            <person name="Ireland A."/>
            <person name="Larimer J."/>
            <person name="McCowan C."/>
            <person name="Murphy C."/>
            <person name="Pearson M."/>
            <person name="Poon T.W."/>
            <person name="Priest M."/>
            <person name="Roberts A."/>
            <person name="Saif S."/>
            <person name="Shea T."/>
            <person name="Sisk P."/>
            <person name="Sykes S."/>
            <person name="Wortman J."/>
            <person name="Nusbaum C."/>
            <person name="Birren B."/>
        </authorList>
    </citation>
    <scope>NUCLEOTIDE SEQUENCE [LARGE SCALE GENOMIC DNA]</scope>
    <source>
        <strain evidence="7">ATCC 38817</strain>
    </source>
</reference>
<evidence type="ECO:0000256" key="1">
    <source>
        <dbReference type="ARBA" id="ARBA00004541"/>
    </source>
</evidence>
<dbReference type="EMBL" id="KB932208">
    <property type="protein sequence ID" value="KCV68734.1"/>
    <property type="molecule type" value="Genomic_DNA"/>
</dbReference>
<gene>
    <name evidence="7" type="ORF">H696_05020</name>
</gene>
<feature type="region of interest" description="Disordered" evidence="5">
    <location>
        <begin position="463"/>
        <end position="483"/>
    </location>
</feature>
<dbReference type="PANTHER" id="PTHR21514:SF0">
    <property type="entry name" value="AP-4 COMPLEX ACCESSORY SUBUNIT TEPSIN"/>
    <property type="match status" value="1"/>
</dbReference>
<accession>A0A058Z360</accession>
<dbReference type="OrthoDB" id="118154at2759"/>
<feature type="compositionally biased region" description="Low complexity" evidence="5">
    <location>
        <begin position="359"/>
        <end position="374"/>
    </location>
</feature>
<dbReference type="PANTHER" id="PTHR21514">
    <property type="entry name" value="AP-4 COMPLEX ACCESSORY SUBUNIT TEPSIN"/>
    <property type="match status" value="1"/>
</dbReference>
<dbReference type="InterPro" id="IPR035802">
    <property type="entry name" value="ENTH/VHS_tepsin"/>
</dbReference>
<evidence type="ECO:0000256" key="2">
    <source>
        <dbReference type="ARBA" id="ARBA00004601"/>
    </source>
</evidence>
<evidence type="ECO:0000313" key="8">
    <source>
        <dbReference type="Proteomes" id="UP000030693"/>
    </source>
</evidence>
<comment type="subcellular location">
    <subcellularLocation>
        <location evidence="1">Cytoplasmic vesicle</location>
    </subcellularLocation>
    <subcellularLocation>
        <location evidence="2">Golgi apparatus</location>
        <location evidence="2">trans-Golgi network</location>
    </subcellularLocation>
</comment>
<feature type="compositionally biased region" description="Low complexity" evidence="5">
    <location>
        <begin position="380"/>
        <end position="389"/>
    </location>
</feature>
<dbReference type="CDD" id="cd03572">
    <property type="entry name" value="ENTH_like_Tepsin"/>
    <property type="match status" value="1"/>
</dbReference>
<feature type="domain" description="ENTH" evidence="6">
    <location>
        <begin position="23"/>
        <end position="89"/>
    </location>
</feature>
<dbReference type="AlphaFoldDB" id="A0A058Z360"/>
<dbReference type="Pfam" id="PF01417">
    <property type="entry name" value="ENTH"/>
    <property type="match status" value="1"/>
</dbReference>
<feature type="region of interest" description="Disordered" evidence="5">
    <location>
        <begin position="350"/>
        <end position="431"/>
    </location>
</feature>
<dbReference type="GO" id="GO:0031410">
    <property type="term" value="C:cytoplasmic vesicle"/>
    <property type="evidence" value="ECO:0007669"/>
    <property type="project" value="UniProtKB-SubCell"/>
</dbReference>
<feature type="region of interest" description="Disordered" evidence="5">
    <location>
        <begin position="580"/>
        <end position="617"/>
    </location>
</feature>
<keyword evidence="3" id="KW-0333">Golgi apparatus</keyword>
<evidence type="ECO:0000313" key="7">
    <source>
        <dbReference type="EMBL" id="KCV68734.1"/>
    </source>
</evidence>
<sequence length="617" mass="63231">MFGSLKDTAVAAWLSVQHPSLLNATSEDSRPTPGPVLDEIAQLTWSSAEEASDVIRFLYHRLNYSDSPFVLLKSLRCLRHVVLRGSERAHFLARLPDGHITLALKRVAHFHNPINVANLPKAQLDVLVKAVRDTAIEVTKLVFEDPASIKRTPPGGAAGGYGSHTFNAGGSGGANAVRWASGSGIAPALGSDAVVAVGHLDALPPSTALSSANFARPMQSLPSLELSPEASLEYRLVQDVCTSGSGGVLSASGVPAAVLQDFARRLGGLRLSWVMDRIGHYLRTGSASELLRALALLDVVAQHNSEEVAPLCLPLARPVAQLSNGIDPFGADRKITPAVRTRAEKSLRVLSTVNPSSGSSVPATTTAPVAGSPAVPVPASPSASAPSPSLLDLEGLFPTGAHSPGVGSDEGPSADGATRSNSEPSEESSAFSFIGGASASTSAGGLNLDDEDDEDDMFAGMSIRDASDSRQSTSGIVAARSASAPATTEPSAFDFLSSGTAPASGPAAGASLFEDIGSLGTGAVAAPVDPLKAIMSLYSSSPGVPVPTATPAMSSSTQSASGTASADLLLDFDQFAPASTGMSASVRKPQPAPAARRDAFDFVQDEMRSRGTPSSPF</sequence>
<dbReference type="InterPro" id="IPR013809">
    <property type="entry name" value="ENTH"/>
</dbReference>
<protein>
    <recommendedName>
        <fullName evidence="6">ENTH domain-containing protein</fullName>
    </recommendedName>
</protein>
<keyword evidence="4" id="KW-0968">Cytoplasmic vesicle</keyword>
<organism evidence="7">
    <name type="scientific">Fonticula alba</name>
    <name type="common">Slime mold</name>
    <dbReference type="NCBI Taxonomy" id="691883"/>
    <lineage>
        <taxon>Eukaryota</taxon>
        <taxon>Rotosphaerida</taxon>
        <taxon>Fonticulaceae</taxon>
        <taxon>Fonticula</taxon>
    </lineage>
</organism>
<name>A0A058Z360_FONAL</name>
<dbReference type="InterPro" id="IPR008942">
    <property type="entry name" value="ENTH_VHS"/>
</dbReference>
<dbReference type="InterPro" id="IPR039273">
    <property type="entry name" value="TEPSIN"/>
</dbReference>
<dbReference type="GeneID" id="20529745"/>
<evidence type="ECO:0000256" key="4">
    <source>
        <dbReference type="ARBA" id="ARBA00023329"/>
    </source>
</evidence>
<dbReference type="GO" id="GO:0032588">
    <property type="term" value="C:trans-Golgi network membrane"/>
    <property type="evidence" value="ECO:0007669"/>
    <property type="project" value="TreeGrafter"/>
</dbReference>
<evidence type="ECO:0000259" key="6">
    <source>
        <dbReference type="Pfam" id="PF01417"/>
    </source>
</evidence>
<proteinExistence type="predicted"/>
<dbReference type="Gene3D" id="1.25.40.90">
    <property type="match status" value="1"/>
</dbReference>
<dbReference type="RefSeq" id="XP_009497166.1">
    <property type="nucleotide sequence ID" value="XM_009498891.1"/>
</dbReference>
<feature type="compositionally biased region" description="Basic and acidic residues" evidence="5">
    <location>
        <begin position="595"/>
        <end position="609"/>
    </location>
</feature>
<dbReference type="Proteomes" id="UP000030693">
    <property type="component" value="Unassembled WGS sequence"/>
</dbReference>
<evidence type="ECO:0000256" key="5">
    <source>
        <dbReference type="SAM" id="MobiDB-lite"/>
    </source>
</evidence>
<keyword evidence="8" id="KW-1185">Reference proteome</keyword>
<dbReference type="SUPFAM" id="SSF48464">
    <property type="entry name" value="ENTH/VHS domain"/>
    <property type="match status" value="1"/>
</dbReference>
<evidence type="ECO:0000256" key="3">
    <source>
        <dbReference type="ARBA" id="ARBA00023034"/>
    </source>
</evidence>